<dbReference type="Proteomes" id="UP000549394">
    <property type="component" value="Unassembled WGS sequence"/>
</dbReference>
<dbReference type="OrthoDB" id="6328115at2759"/>
<keyword evidence="1" id="KW-0732">Signal</keyword>
<dbReference type="EMBL" id="CAJFCJ010000114">
    <property type="protein sequence ID" value="CAD5126975.1"/>
    <property type="molecule type" value="Genomic_DNA"/>
</dbReference>
<reference evidence="2 3" key="1">
    <citation type="submission" date="2020-08" db="EMBL/GenBank/DDBJ databases">
        <authorList>
            <person name="Hejnol A."/>
        </authorList>
    </citation>
    <scope>NUCLEOTIDE SEQUENCE [LARGE SCALE GENOMIC DNA]</scope>
</reference>
<keyword evidence="3" id="KW-1185">Reference proteome</keyword>
<evidence type="ECO:0000313" key="3">
    <source>
        <dbReference type="Proteomes" id="UP000549394"/>
    </source>
</evidence>
<evidence type="ECO:0000313" key="2">
    <source>
        <dbReference type="EMBL" id="CAD5126975.1"/>
    </source>
</evidence>
<organism evidence="2 3">
    <name type="scientific">Dimorphilus gyrociliatus</name>
    <dbReference type="NCBI Taxonomy" id="2664684"/>
    <lineage>
        <taxon>Eukaryota</taxon>
        <taxon>Metazoa</taxon>
        <taxon>Spiralia</taxon>
        <taxon>Lophotrochozoa</taxon>
        <taxon>Annelida</taxon>
        <taxon>Polychaeta</taxon>
        <taxon>Polychaeta incertae sedis</taxon>
        <taxon>Dinophilidae</taxon>
        <taxon>Dimorphilus</taxon>
    </lineage>
</organism>
<comment type="caution">
    <text evidence="2">The sequence shown here is derived from an EMBL/GenBank/DDBJ whole genome shotgun (WGS) entry which is preliminary data.</text>
</comment>
<feature type="chain" id="PRO_5029810924" evidence="1">
    <location>
        <begin position="22"/>
        <end position="447"/>
    </location>
</feature>
<dbReference type="AlphaFoldDB" id="A0A7I8WFM4"/>
<accession>A0A7I8WFM4</accession>
<evidence type="ECO:0000256" key="1">
    <source>
        <dbReference type="SAM" id="SignalP"/>
    </source>
</evidence>
<name>A0A7I8WFM4_9ANNE</name>
<protein>
    <submittedName>
        <fullName evidence="2">DgyrCDS14972</fullName>
    </submittedName>
</protein>
<sequence length="447" mass="49953">MKSNKSLIILATLFLVGKVISAEFEFHLQYNTEIKGGEVIAYTFSKIEGTPTCKINAKRYDGNSIPEESVIVDGDYRSIAFNTNAYGSVPNNFTFVASINCVDGSDSVSFELKTFVLKDDPTDPSAHSICPIEIQISSVQKSSSTLKLLCGMFTGTCSASVVDSSKANIDKTSPITINYNDIEIMATKSGSSDSALIRIDCTLANIQTSSNTPVYFTPGADPWATATGDPHFKQIIFDQLHSMNQPICYDVTGTPDSYLKLVEYLKIGTQIYGQLKDDYYMHRVIIKSLLGNITISMNSVTIHNRTQLNWMENSKRLLIQSEGFTYDIFSNEILITILGETPIKVRIERKRHSLEQLHLDVSFKFLPKDYEEMSGLLGHIGKKDYKFYSSVQSNSDISNSKVTTIAIDDNLIFGRKVERNGKYCWLMDVDDILKPLQISQFFSNSIN</sequence>
<gene>
    <name evidence="2" type="ORF">DGYR_LOCUS14190</name>
</gene>
<feature type="signal peptide" evidence="1">
    <location>
        <begin position="1"/>
        <end position="21"/>
    </location>
</feature>
<proteinExistence type="predicted"/>